<evidence type="ECO:0000259" key="3">
    <source>
        <dbReference type="PROSITE" id="PS50994"/>
    </source>
</evidence>
<evidence type="ECO:0000256" key="2">
    <source>
        <dbReference type="SAM" id="MobiDB-lite"/>
    </source>
</evidence>
<dbReference type="Pfam" id="PF00665">
    <property type="entry name" value="rve"/>
    <property type="match status" value="1"/>
</dbReference>
<dbReference type="InterPro" id="IPR001584">
    <property type="entry name" value="Integrase_cat-core"/>
</dbReference>
<dbReference type="EMBL" id="CP065425">
    <property type="protein sequence ID" value="QQZ11610.1"/>
    <property type="molecule type" value="Genomic_DNA"/>
</dbReference>
<dbReference type="SUPFAM" id="SSF53098">
    <property type="entry name" value="Ribonuclease H-like"/>
    <property type="match status" value="1"/>
</dbReference>
<evidence type="ECO:0000313" key="5">
    <source>
        <dbReference type="Proteomes" id="UP000595691"/>
    </source>
</evidence>
<gene>
    <name evidence="4" type="ORF">I5776_18765</name>
</gene>
<dbReference type="RefSeq" id="WP_202780864.1">
    <property type="nucleotide sequence ID" value="NZ_CP065425.1"/>
</dbReference>
<dbReference type="InterPro" id="IPR036397">
    <property type="entry name" value="RNaseH_sf"/>
</dbReference>
<reference evidence="4 5" key="1">
    <citation type="submission" date="2020-11" db="EMBL/GenBank/DDBJ databases">
        <title>Taxonomic evaluation of the Bacillus sporothermodurans group of bacteria based on whole genome sequences.</title>
        <authorList>
            <person name="Fiedler G."/>
            <person name="Herbstmann A.-D."/>
            <person name="Doll E."/>
            <person name="Wenning M."/>
            <person name="Brinks E."/>
            <person name="Kabisch J."/>
            <person name="Breitenwieser F."/>
            <person name="Lappann M."/>
            <person name="Boehnlein C."/>
            <person name="Franz C."/>
        </authorList>
    </citation>
    <scope>NUCLEOTIDE SEQUENCE [LARGE SCALE GENOMIC DNA]</scope>
    <source>
        <strain evidence="4 5">JCM 19841</strain>
    </source>
</reference>
<comment type="function">
    <text evidence="1">Involved in the transposition of the insertion sequence.</text>
</comment>
<name>A0ABX7E8B3_9BACI</name>
<accession>A0ABX7E8B3</accession>
<dbReference type="Pfam" id="PF13276">
    <property type="entry name" value="HTH_21"/>
    <property type="match status" value="1"/>
</dbReference>
<sequence length="295" mass="34810">MYAFIQAHSDEYAVWKMCKVLEVSTSGYYKWLRVQNNPLSKKEYYRLEIQQKISRSFHESYGTYGSPRVHDDLMEWGYSISQKTVARMMKEMGLRATPIEKYVVTTDSNHDLTIYPNLLNRQFDVEEPNKVWVADITYIWTLEGWLYLSSIMDLFSRKIVGWSLATHMKKELAIQALNMAIVSRQPEEGFIHHSDRGSQYCSHDYIDILKEQNAQISMSKKGDPYDNACIESFHATIKKDLIYRRRFKTREEAVKAINYYISSFYNGKRKHTTLDNCSPNQFEKKQQQNEVEYTS</sequence>
<dbReference type="InterPro" id="IPR012337">
    <property type="entry name" value="RNaseH-like_sf"/>
</dbReference>
<dbReference type="Gene3D" id="3.30.420.10">
    <property type="entry name" value="Ribonuclease H-like superfamily/Ribonuclease H"/>
    <property type="match status" value="1"/>
</dbReference>
<dbReference type="NCBIfam" id="NF033516">
    <property type="entry name" value="transpos_IS3"/>
    <property type="match status" value="1"/>
</dbReference>
<evidence type="ECO:0000313" key="4">
    <source>
        <dbReference type="EMBL" id="QQZ11610.1"/>
    </source>
</evidence>
<feature type="domain" description="Integrase catalytic" evidence="3">
    <location>
        <begin position="124"/>
        <end position="287"/>
    </location>
</feature>
<dbReference type="PANTHER" id="PTHR46889:SF4">
    <property type="entry name" value="TRANSPOSASE INSO FOR INSERTION SEQUENCE ELEMENT IS911B-RELATED"/>
    <property type="match status" value="1"/>
</dbReference>
<organism evidence="4 5">
    <name type="scientific">Heyndrickxia vini</name>
    <dbReference type="NCBI Taxonomy" id="1476025"/>
    <lineage>
        <taxon>Bacteria</taxon>
        <taxon>Bacillati</taxon>
        <taxon>Bacillota</taxon>
        <taxon>Bacilli</taxon>
        <taxon>Bacillales</taxon>
        <taxon>Bacillaceae</taxon>
        <taxon>Heyndrickxia</taxon>
    </lineage>
</organism>
<dbReference type="PROSITE" id="PS50994">
    <property type="entry name" value="INTEGRASE"/>
    <property type="match status" value="1"/>
</dbReference>
<keyword evidence="5" id="KW-1185">Reference proteome</keyword>
<dbReference type="InterPro" id="IPR048020">
    <property type="entry name" value="Transpos_IS3"/>
</dbReference>
<dbReference type="Proteomes" id="UP000595691">
    <property type="component" value="Chromosome"/>
</dbReference>
<evidence type="ECO:0000256" key="1">
    <source>
        <dbReference type="ARBA" id="ARBA00002286"/>
    </source>
</evidence>
<protein>
    <submittedName>
        <fullName evidence="4">IS3 family transposase</fullName>
    </submittedName>
</protein>
<proteinExistence type="predicted"/>
<dbReference type="InterPro" id="IPR025948">
    <property type="entry name" value="HTH-like_dom"/>
</dbReference>
<dbReference type="Pfam" id="PF13333">
    <property type="entry name" value="rve_2"/>
    <property type="match status" value="1"/>
</dbReference>
<dbReference type="InterPro" id="IPR050900">
    <property type="entry name" value="Transposase_IS3/IS150/IS904"/>
</dbReference>
<dbReference type="PANTHER" id="PTHR46889">
    <property type="entry name" value="TRANSPOSASE INSF FOR INSERTION SEQUENCE IS3B-RELATED"/>
    <property type="match status" value="1"/>
</dbReference>
<feature type="region of interest" description="Disordered" evidence="2">
    <location>
        <begin position="276"/>
        <end position="295"/>
    </location>
</feature>